<dbReference type="InterPro" id="IPR051289">
    <property type="entry name" value="LAGLIDADG_Endonuclease"/>
</dbReference>
<keyword evidence="3" id="KW-0378">Hydrolase</keyword>
<comment type="function">
    <text evidence="1">Mitochondrial DNA endonuclease involved in intron homing.</text>
</comment>
<dbReference type="Pfam" id="PF00961">
    <property type="entry name" value="LAGLIDADG_1"/>
    <property type="match status" value="2"/>
</dbReference>
<keyword evidence="3" id="KW-0496">Mitochondrion</keyword>
<dbReference type="GO" id="GO:0004519">
    <property type="term" value="F:endonuclease activity"/>
    <property type="evidence" value="ECO:0007669"/>
    <property type="project" value="UniProtKB-KW"/>
</dbReference>
<dbReference type="RefSeq" id="YP_009504982.1">
    <property type="nucleotide sequence ID" value="NC_038224.1"/>
</dbReference>
<evidence type="ECO:0000313" key="3">
    <source>
        <dbReference type="EMBL" id="AWW14100.1"/>
    </source>
</evidence>
<dbReference type="AlphaFoldDB" id="A0A2Z4HGZ3"/>
<geneLocation type="mitochondrion" evidence="3"/>
<proteinExistence type="predicted"/>
<dbReference type="Gene3D" id="3.10.28.10">
    <property type="entry name" value="Homing endonucleases"/>
    <property type="match status" value="2"/>
</dbReference>
<protein>
    <submittedName>
        <fullName evidence="3">LAGLIDADG endonuclease</fullName>
    </submittedName>
</protein>
<feature type="domain" description="Homing endonuclease LAGLIDADG" evidence="2">
    <location>
        <begin position="46"/>
        <end position="136"/>
    </location>
</feature>
<reference evidence="3" key="1">
    <citation type="journal article" date="2019" name="Int. J. Biol. Macromol.">
        <title>Characterization and comparison of the mitochondrial genomes from two Lyophyllum fungal species and insights into phylogeny of Agaricomycetes.</title>
        <authorList>
            <person name="Li Q."/>
            <person name="Wang Q."/>
            <person name="Jin X."/>
            <person name="Chen Z."/>
            <person name="Xiong C."/>
            <person name="Li P."/>
            <person name="Zhao J."/>
            <person name="Huang W."/>
        </authorList>
    </citation>
    <scope>NUCLEOTIDE SEQUENCE</scope>
</reference>
<organism evidence="3">
    <name type="scientific">Lyophyllum shimeji</name>
    <name type="common">Hon-shimeji</name>
    <name type="synonym">Tricholoma shimeji</name>
    <dbReference type="NCBI Taxonomy" id="47721"/>
    <lineage>
        <taxon>Eukaryota</taxon>
        <taxon>Fungi</taxon>
        <taxon>Dikarya</taxon>
        <taxon>Basidiomycota</taxon>
        <taxon>Agaricomycotina</taxon>
        <taxon>Agaricomycetes</taxon>
        <taxon>Agaricomycetidae</taxon>
        <taxon>Agaricales</taxon>
        <taxon>Tricholomatineae</taxon>
        <taxon>Lyophyllaceae</taxon>
        <taxon>Lyophyllum</taxon>
    </lineage>
</organism>
<evidence type="ECO:0000259" key="2">
    <source>
        <dbReference type="Pfam" id="PF00961"/>
    </source>
</evidence>
<feature type="domain" description="Homing endonuclease LAGLIDADG" evidence="2">
    <location>
        <begin position="163"/>
        <end position="260"/>
    </location>
</feature>
<keyword evidence="3" id="KW-0540">Nuclease</keyword>
<sequence length="296" mass="33532">MTTMYTIPLVAKKSPSPFRFPTFYTLYNKHFPKTNAPSQSFLEWFVGFTEGNGSFKFNSRGIAIFVISLDQQVLEYIQRTLGFGRINKQGLRRLRRPCTSCFIVEELASVALLVALFNGNMVLPIKQSSFALFLKAFNKRSRRSQDVGFIPSLVSPTIYDFWLSGITDADGCFNCSLLGNSKAYRIRFFLGELLGEGEDNLTVLKHITTLIGGVVRTHSNPGRHELIINGVRNVERILKYFETHPLYTQKAKSYQLWREVQASLLKGEHLSPASRAVLKSQAASINKKNECTTQRE</sequence>
<dbReference type="EMBL" id="MH447975">
    <property type="protein sequence ID" value="AWW14100.1"/>
    <property type="molecule type" value="Genomic_DNA"/>
</dbReference>
<accession>A0A2Z4HGZ3</accession>
<dbReference type="SUPFAM" id="SSF55608">
    <property type="entry name" value="Homing endonucleases"/>
    <property type="match status" value="2"/>
</dbReference>
<dbReference type="PANTHER" id="PTHR36181:SF4">
    <property type="entry name" value="LAGLIDADG ENDONUCLEASE"/>
    <property type="match status" value="1"/>
</dbReference>
<evidence type="ECO:0000256" key="1">
    <source>
        <dbReference type="ARBA" id="ARBA00002670"/>
    </source>
</evidence>
<keyword evidence="3" id="KW-0255">Endonuclease</keyword>
<name>A0A2Z4HGZ3_LYOSH</name>
<dbReference type="PANTHER" id="PTHR36181">
    <property type="entry name" value="INTRON-ENCODED ENDONUCLEASE AI3-RELATED"/>
    <property type="match status" value="1"/>
</dbReference>
<dbReference type="InterPro" id="IPR027434">
    <property type="entry name" value="Homing_endonucl"/>
</dbReference>
<dbReference type="InterPro" id="IPR004860">
    <property type="entry name" value="LAGLIDADG_dom"/>
</dbReference>
<dbReference type="GO" id="GO:0005739">
    <property type="term" value="C:mitochondrion"/>
    <property type="evidence" value="ECO:0007669"/>
    <property type="project" value="UniProtKB-ARBA"/>
</dbReference>
<gene>
    <name evidence="3" type="primary">orf296</name>
</gene>
<dbReference type="GeneID" id="37541286"/>